<evidence type="ECO:0000256" key="9">
    <source>
        <dbReference type="ARBA" id="ARBA00037295"/>
    </source>
</evidence>
<dbReference type="PANTHER" id="PTHR43528">
    <property type="entry name" value="ALPHA-KETOGLUTARATE PERMEASE"/>
    <property type="match status" value="1"/>
</dbReference>
<feature type="transmembrane region" description="Helical" evidence="12">
    <location>
        <begin position="344"/>
        <end position="368"/>
    </location>
</feature>
<feature type="transmembrane region" description="Helical" evidence="12">
    <location>
        <begin position="98"/>
        <end position="116"/>
    </location>
</feature>
<dbReference type="InterPro" id="IPR005828">
    <property type="entry name" value="MFS_sugar_transport-like"/>
</dbReference>
<feature type="transmembrane region" description="Helical" evidence="12">
    <location>
        <begin position="255"/>
        <end position="277"/>
    </location>
</feature>
<evidence type="ECO:0000256" key="7">
    <source>
        <dbReference type="ARBA" id="ARBA00022989"/>
    </source>
</evidence>
<keyword evidence="7 12" id="KW-1133">Transmembrane helix</keyword>
<feature type="transmembrane region" description="Helical" evidence="12">
    <location>
        <begin position="128"/>
        <end position="152"/>
    </location>
</feature>
<dbReference type="GO" id="GO:0005886">
    <property type="term" value="C:plasma membrane"/>
    <property type="evidence" value="ECO:0007669"/>
    <property type="project" value="UniProtKB-SubCell"/>
</dbReference>
<evidence type="ECO:0000256" key="3">
    <source>
        <dbReference type="ARBA" id="ARBA00022448"/>
    </source>
</evidence>
<protein>
    <recommendedName>
        <fullName evidence="10">Putative proline/betaine transporter</fullName>
    </recommendedName>
</protein>
<dbReference type="PROSITE" id="PS00216">
    <property type="entry name" value="SUGAR_TRANSPORT_1"/>
    <property type="match status" value="1"/>
</dbReference>
<evidence type="ECO:0000256" key="6">
    <source>
        <dbReference type="ARBA" id="ARBA00022847"/>
    </source>
</evidence>
<evidence type="ECO:0000256" key="8">
    <source>
        <dbReference type="ARBA" id="ARBA00023136"/>
    </source>
</evidence>
<feature type="transmembrane region" description="Helical" evidence="12">
    <location>
        <begin position="409"/>
        <end position="428"/>
    </location>
</feature>
<dbReference type="EMBL" id="JACIFH010000001">
    <property type="protein sequence ID" value="MBB4140247.1"/>
    <property type="molecule type" value="Genomic_DNA"/>
</dbReference>
<dbReference type="PROSITE" id="PS00217">
    <property type="entry name" value="SUGAR_TRANSPORT_2"/>
    <property type="match status" value="1"/>
</dbReference>
<comment type="function">
    <text evidence="9">May be a proton symporter involved in the uptake of osmolytes such as proline and glycine betaine.</text>
</comment>
<comment type="caution">
    <text evidence="14">The sequence shown here is derived from an EMBL/GenBank/DDBJ whole genome shotgun (WGS) entry which is preliminary data.</text>
</comment>
<dbReference type="InterPro" id="IPR005829">
    <property type="entry name" value="Sugar_transporter_CS"/>
</dbReference>
<feature type="region of interest" description="Disordered" evidence="11">
    <location>
        <begin position="1"/>
        <end position="23"/>
    </location>
</feature>
<gene>
    <name evidence="14" type="ORF">BKA10_002041</name>
</gene>
<dbReference type="FunFam" id="1.20.1250.20:FF:000001">
    <property type="entry name" value="Dicarboxylate MFS transporter"/>
    <property type="match status" value="1"/>
</dbReference>
<keyword evidence="8 12" id="KW-0472">Membrane</keyword>
<keyword evidence="6" id="KW-0769">Symport</keyword>
<accession>A0AA40SQ78</accession>
<organism evidence="14 15">
    <name type="scientific">Microbacterium invictum</name>
    <dbReference type="NCBI Taxonomy" id="515415"/>
    <lineage>
        <taxon>Bacteria</taxon>
        <taxon>Bacillati</taxon>
        <taxon>Actinomycetota</taxon>
        <taxon>Actinomycetes</taxon>
        <taxon>Micrococcales</taxon>
        <taxon>Microbacteriaceae</taxon>
        <taxon>Microbacterium</taxon>
    </lineage>
</organism>
<dbReference type="Pfam" id="PF00083">
    <property type="entry name" value="Sugar_tr"/>
    <property type="match status" value="1"/>
</dbReference>
<feature type="transmembrane region" description="Helical" evidence="12">
    <location>
        <begin position="65"/>
        <end position="86"/>
    </location>
</feature>
<evidence type="ECO:0000256" key="2">
    <source>
        <dbReference type="ARBA" id="ARBA00008240"/>
    </source>
</evidence>
<evidence type="ECO:0000313" key="14">
    <source>
        <dbReference type="EMBL" id="MBB4140247.1"/>
    </source>
</evidence>
<keyword evidence="3" id="KW-0813">Transport</keyword>
<dbReference type="SUPFAM" id="SSF103473">
    <property type="entry name" value="MFS general substrate transporter"/>
    <property type="match status" value="1"/>
</dbReference>
<dbReference type="InterPro" id="IPR036259">
    <property type="entry name" value="MFS_trans_sf"/>
</dbReference>
<keyword evidence="5 12" id="KW-0812">Transmembrane</keyword>
<dbReference type="RefSeq" id="WP_183499809.1">
    <property type="nucleotide sequence ID" value="NZ_BAABCO010000002.1"/>
</dbReference>
<feature type="transmembrane region" description="Helical" evidence="12">
    <location>
        <begin position="198"/>
        <end position="217"/>
    </location>
</feature>
<dbReference type="PANTHER" id="PTHR43528:SF1">
    <property type="entry name" value="ALPHA-KETOGLUTARATE PERMEASE"/>
    <property type="match status" value="1"/>
</dbReference>
<feature type="transmembrane region" description="Helical" evidence="12">
    <location>
        <begin position="380"/>
        <end position="403"/>
    </location>
</feature>
<keyword evidence="15" id="KW-1185">Reference proteome</keyword>
<proteinExistence type="inferred from homology"/>
<dbReference type="Proteomes" id="UP000549113">
    <property type="component" value="Unassembled WGS sequence"/>
</dbReference>
<sequence>MGTPDRHPQATDPAPRAPEPHGRRRAVIAASAGNFVEWYDFGVYGFLAPIIATQFFPSMSPGAGLMAAFAVFGVAFITRPLGALMFGHLGDRTGRRRALSAVILLMSVSTVAIGLLPSFETLGLVAPVLLLIARMLQGFSAGGELGGAIAYVTEHATPRRRGRYGSWVFFTQILGTIAAAALVTAMTSILGSAAMAEWAWRIPFLVALPIGLIGLYLRLAATETPSFAALERSQRVVRMPLWATLTDHSIELLQVAGIVVTTTTTMLMVTAFVPAILVQVGGVSSIRALSVSMAGLLVILVLCPFLGALSDIVGRKAVMLCTPITAIVAAFPVFLLLTSGDAPAALVGGALLGLVLAPFAGAGSAALAELFPTAVRYSGLAVGSAPAIAIAGGLGPVLLTWLVETTQSLLAPAIVLLALGVITFTAVVTMKETAPALQDVTPRAGDDEVVALP</sequence>
<feature type="transmembrane region" description="Helical" evidence="12">
    <location>
        <begin position="289"/>
        <end position="310"/>
    </location>
</feature>
<keyword evidence="4" id="KW-1003">Cell membrane</keyword>
<evidence type="ECO:0000256" key="1">
    <source>
        <dbReference type="ARBA" id="ARBA00004651"/>
    </source>
</evidence>
<comment type="similarity">
    <text evidence="2">Belongs to the major facilitator superfamily. Metabolite:H+ Symporter (MHS) family (TC 2.A.1.6) family.</text>
</comment>
<evidence type="ECO:0000313" key="15">
    <source>
        <dbReference type="Proteomes" id="UP000549113"/>
    </source>
</evidence>
<evidence type="ECO:0000256" key="12">
    <source>
        <dbReference type="SAM" id="Phobius"/>
    </source>
</evidence>
<dbReference type="Gene3D" id="1.20.1250.20">
    <property type="entry name" value="MFS general substrate transporter like domains"/>
    <property type="match status" value="2"/>
</dbReference>
<dbReference type="GO" id="GO:0015293">
    <property type="term" value="F:symporter activity"/>
    <property type="evidence" value="ECO:0007669"/>
    <property type="project" value="UniProtKB-KW"/>
</dbReference>
<dbReference type="InterPro" id="IPR051084">
    <property type="entry name" value="H+-coupled_symporters"/>
</dbReference>
<comment type="subcellular location">
    <subcellularLocation>
        <location evidence="1">Cell membrane</location>
        <topology evidence="1">Multi-pass membrane protein</topology>
    </subcellularLocation>
</comment>
<evidence type="ECO:0000259" key="13">
    <source>
        <dbReference type="PROSITE" id="PS50850"/>
    </source>
</evidence>
<feature type="transmembrane region" description="Helical" evidence="12">
    <location>
        <begin position="317"/>
        <end position="338"/>
    </location>
</feature>
<feature type="transmembrane region" description="Helical" evidence="12">
    <location>
        <begin position="164"/>
        <end position="186"/>
    </location>
</feature>
<dbReference type="PROSITE" id="PS50850">
    <property type="entry name" value="MFS"/>
    <property type="match status" value="1"/>
</dbReference>
<name>A0AA40SQ78_9MICO</name>
<dbReference type="InterPro" id="IPR020846">
    <property type="entry name" value="MFS_dom"/>
</dbReference>
<dbReference type="AlphaFoldDB" id="A0AA40SQ78"/>
<reference evidence="14 15" key="1">
    <citation type="submission" date="2020-08" db="EMBL/GenBank/DDBJ databases">
        <title>Sequencing the genomes of 1000 actinobacteria strains.</title>
        <authorList>
            <person name="Klenk H.-P."/>
        </authorList>
    </citation>
    <scope>NUCLEOTIDE SEQUENCE [LARGE SCALE GENOMIC DNA]</scope>
    <source>
        <strain evidence="14 15">DSM 19600</strain>
    </source>
</reference>
<evidence type="ECO:0000256" key="4">
    <source>
        <dbReference type="ARBA" id="ARBA00022475"/>
    </source>
</evidence>
<evidence type="ECO:0000256" key="5">
    <source>
        <dbReference type="ARBA" id="ARBA00022692"/>
    </source>
</evidence>
<evidence type="ECO:0000256" key="10">
    <source>
        <dbReference type="ARBA" id="ARBA00039918"/>
    </source>
</evidence>
<evidence type="ECO:0000256" key="11">
    <source>
        <dbReference type="SAM" id="MobiDB-lite"/>
    </source>
</evidence>
<feature type="domain" description="Major facilitator superfamily (MFS) profile" evidence="13">
    <location>
        <begin position="26"/>
        <end position="438"/>
    </location>
</feature>